<dbReference type="SUPFAM" id="SSF46942">
    <property type="entry name" value="Elongation factor TFIIS domain 2"/>
    <property type="match status" value="1"/>
</dbReference>
<dbReference type="PROSITE" id="PS51319">
    <property type="entry name" value="TFIIS_N"/>
    <property type="match status" value="1"/>
</dbReference>
<name>A0A8T2KXG7_ASTMX</name>
<evidence type="ECO:0000313" key="5">
    <source>
        <dbReference type="EMBL" id="KAG9262382.1"/>
    </source>
</evidence>
<comment type="caution">
    <text evidence="5">The sequence shown here is derived from an EMBL/GenBank/DDBJ whole genome shotgun (WGS) entry which is preliminary data.</text>
</comment>
<dbReference type="InterPro" id="IPR017923">
    <property type="entry name" value="TFIIS_N"/>
</dbReference>
<dbReference type="KEGG" id="amex:103025179"/>
<dbReference type="Proteomes" id="UP000752171">
    <property type="component" value="Unassembled WGS sequence"/>
</dbReference>
<dbReference type="Pfam" id="PF08711">
    <property type="entry name" value="Med26"/>
    <property type="match status" value="1"/>
</dbReference>
<evidence type="ECO:0000259" key="4">
    <source>
        <dbReference type="PROSITE" id="PS51321"/>
    </source>
</evidence>
<dbReference type="InterPro" id="IPR035100">
    <property type="entry name" value="TF_IIS-typ"/>
</dbReference>
<dbReference type="Pfam" id="PF07500">
    <property type="entry name" value="TFIIS_M"/>
    <property type="match status" value="1"/>
</dbReference>
<dbReference type="SUPFAM" id="SSF57783">
    <property type="entry name" value="Zinc beta-ribbon"/>
    <property type="match status" value="1"/>
</dbReference>
<dbReference type="GO" id="GO:0005634">
    <property type="term" value="C:nucleus"/>
    <property type="evidence" value="ECO:0007669"/>
    <property type="project" value="UniProtKB-SubCell"/>
</dbReference>
<dbReference type="InterPro" id="IPR036575">
    <property type="entry name" value="TFIIS_cen_dom_sf"/>
</dbReference>
<dbReference type="Gene3D" id="1.20.930.10">
    <property type="entry name" value="Conserved domain common to transcription factors TFIIS, elongin A, CRSP70"/>
    <property type="match status" value="1"/>
</dbReference>
<dbReference type="EMBL" id="JAICCE010000021">
    <property type="protein sequence ID" value="KAG9262382.1"/>
    <property type="molecule type" value="Genomic_DNA"/>
</dbReference>
<feature type="domain" description="TFIIS N-terminal" evidence="3">
    <location>
        <begin position="1"/>
        <end position="82"/>
    </location>
</feature>
<protein>
    <submittedName>
        <fullName evidence="5">Transcription elongation factor A N-terminal and central domain-containing protein isoform X1</fullName>
    </submittedName>
</protein>
<comment type="subcellular location">
    <subcellularLocation>
        <location evidence="1">Nucleus</location>
    </subcellularLocation>
</comment>
<feature type="compositionally biased region" description="Polar residues" evidence="2">
    <location>
        <begin position="79"/>
        <end position="91"/>
    </location>
</feature>
<evidence type="ECO:0000313" key="6">
    <source>
        <dbReference type="Proteomes" id="UP000752171"/>
    </source>
</evidence>
<feature type="compositionally biased region" description="Polar residues" evidence="2">
    <location>
        <begin position="166"/>
        <end position="176"/>
    </location>
</feature>
<feature type="region of interest" description="Disordered" evidence="2">
    <location>
        <begin position="148"/>
        <end position="178"/>
    </location>
</feature>
<evidence type="ECO:0000256" key="1">
    <source>
        <dbReference type="PROSITE-ProRule" id="PRU00649"/>
    </source>
</evidence>
<evidence type="ECO:0000256" key="2">
    <source>
        <dbReference type="SAM" id="MobiDB-lite"/>
    </source>
</evidence>
<keyword evidence="1" id="KW-0539">Nucleus</keyword>
<sequence length="359" mass="39880">MDTKELIFYAIQIEKLQKGCNYEDVSSLLADLSNSPVTLEQLQTTDIAKTVYQLLKSCPVQTSVRKTAKELLSKWKGMYSSSQGHSSTKDTSQIKEHGPPEMAQSVPSAETETVLGPTVQHSDVQQMSSSDSDLPSSKITALLLKADDSKSTASVPVNHNGEDSRVQTQSTSSTDSKPVRTKCVELLIQALIPDQKPTNPEDTRQISTLAQAIEQHIHALHRQNQAKYKSCVRSRVANLKNPKNPHLRQGLLTGTLAPEVFARMSVEEMASEELRSLREGYTAAAISEHQLPQQPEGTTTTKVRCRRCQSMNCMVTQVSRGTLFLPSWVRSGHNDEDAMTFMTCAECGEQWYHSRWVCL</sequence>
<dbReference type="GO" id="GO:0006351">
    <property type="term" value="P:DNA-templated transcription"/>
    <property type="evidence" value="ECO:0007669"/>
    <property type="project" value="InterPro"/>
</dbReference>
<dbReference type="Gene3D" id="2.20.25.10">
    <property type="match status" value="1"/>
</dbReference>
<feature type="domain" description="TFIIS central" evidence="4">
    <location>
        <begin position="179"/>
        <end position="297"/>
    </location>
</feature>
<dbReference type="PANTHER" id="PTHR11477">
    <property type="entry name" value="TRANSCRIPTION FACTOR S-II ZINC FINGER DOMAIN-CONTAINING PROTEIN"/>
    <property type="match status" value="1"/>
</dbReference>
<dbReference type="SUPFAM" id="SSF47676">
    <property type="entry name" value="Conserved domain common to transcription factors TFIIS, elongin A, CRSP70"/>
    <property type="match status" value="1"/>
</dbReference>
<reference evidence="5 6" key="1">
    <citation type="submission" date="2021-07" db="EMBL/GenBank/DDBJ databases">
        <authorList>
            <person name="Imarazene B."/>
            <person name="Zahm M."/>
            <person name="Klopp C."/>
            <person name="Cabau C."/>
            <person name="Beille S."/>
            <person name="Jouanno E."/>
            <person name="Castinel A."/>
            <person name="Lluch J."/>
            <person name="Gil L."/>
            <person name="Kuchtly C."/>
            <person name="Lopez Roques C."/>
            <person name="Donnadieu C."/>
            <person name="Parrinello H."/>
            <person name="Journot L."/>
            <person name="Du K."/>
            <person name="Schartl M."/>
            <person name="Retaux S."/>
            <person name="Guiguen Y."/>
        </authorList>
    </citation>
    <scope>NUCLEOTIDE SEQUENCE [LARGE SCALE GENOMIC DNA]</scope>
    <source>
        <strain evidence="5">Pach_M1</strain>
        <tissue evidence="5">Testis</tissue>
    </source>
</reference>
<dbReference type="PANTHER" id="PTHR11477:SF7">
    <property type="entry name" value="TRANSCRIPTION ELONGATION FACTOR A N-TERMINAL AND CENTRAL DOMAIN-CONTAINING PROTEIN"/>
    <property type="match status" value="1"/>
</dbReference>
<dbReference type="GO" id="GO:0003746">
    <property type="term" value="F:translation elongation factor activity"/>
    <property type="evidence" value="ECO:0007669"/>
    <property type="project" value="UniProtKB-KW"/>
</dbReference>
<dbReference type="GeneID" id="103025179"/>
<keyword evidence="5" id="KW-0648">Protein biosynthesis</keyword>
<accession>A0A8T2KXG7</accession>
<dbReference type="InterPro" id="IPR003618">
    <property type="entry name" value="TFIIS_cen_dom"/>
</dbReference>
<dbReference type="PROSITE" id="PS51321">
    <property type="entry name" value="TFIIS_CENTRAL"/>
    <property type="match status" value="1"/>
</dbReference>
<dbReference type="AlphaFoldDB" id="A0A8T2KXG7"/>
<dbReference type="PIRSF" id="PIRSF006704">
    <property type="entry name" value="TF_IIS"/>
    <property type="match status" value="1"/>
</dbReference>
<proteinExistence type="predicted"/>
<dbReference type="SMART" id="SM00510">
    <property type="entry name" value="TFS2M"/>
    <property type="match status" value="1"/>
</dbReference>
<dbReference type="InterPro" id="IPR035441">
    <property type="entry name" value="TFIIS/LEDGF_dom_sf"/>
</dbReference>
<feature type="region of interest" description="Disordered" evidence="2">
    <location>
        <begin position="79"/>
        <end position="113"/>
    </location>
</feature>
<evidence type="ECO:0000259" key="3">
    <source>
        <dbReference type="PROSITE" id="PS51319"/>
    </source>
</evidence>
<organism evidence="5 6">
    <name type="scientific">Astyanax mexicanus</name>
    <name type="common">Blind cave fish</name>
    <name type="synonym">Astyanax fasciatus mexicanus</name>
    <dbReference type="NCBI Taxonomy" id="7994"/>
    <lineage>
        <taxon>Eukaryota</taxon>
        <taxon>Metazoa</taxon>
        <taxon>Chordata</taxon>
        <taxon>Craniata</taxon>
        <taxon>Vertebrata</taxon>
        <taxon>Euteleostomi</taxon>
        <taxon>Actinopterygii</taxon>
        <taxon>Neopterygii</taxon>
        <taxon>Teleostei</taxon>
        <taxon>Ostariophysi</taxon>
        <taxon>Characiformes</taxon>
        <taxon>Characoidei</taxon>
        <taxon>Acestrorhamphidae</taxon>
        <taxon>Acestrorhamphinae</taxon>
        <taxon>Astyanax</taxon>
    </lineage>
</organism>
<dbReference type="Gene3D" id="1.10.472.30">
    <property type="entry name" value="Transcription elongation factor S-II, central domain"/>
    <property type="match status" value="1"/>
</dbReference>
<gene>
    <name evidence="5" type="primary">TCEANC</name>
    <name evidence="5" type="ORF">AMEX_G24151</name>
</gene>
<dbReference type="OMA" id="HSRWVCL"/>
<dbReference type="OrthoDB" id="44867at2759"/>
<keyword evidence="5" id="KW-0251">Elongation factor</keyword>